<dbReference type="InterPro" id="IPR058245">
    <property type="entry name" value="NreC/VraR/RcsB-like_REC"/>
</dbReference>
<keyword evidence="7" id="KW-1185">Reference proteome</keyword>
<feature type="modified residue" description="4-aspartylphosphate" evidence="3">
    <location>
        <position position="100"/>
    </location>
</feature>
<keyword evidence="2" id="KW-0238">DNA-binding</keyword>
<dbReference type="EMBL" id="BAAAQR010000004">
    <property type="protein sequence ID" value="GAA2143649.1"/>
    <property type="molecule type" value="Genomic_DNA"/>
</dbReference>
<reference evidence="7" key="1">
    <citation type="journal article" date="2019" name="Int. J. Syst. Evol. Microbiol.">
        <title>The Global Catalogue of Microorganisms (GCM) 10K type strain sequencing project: providing services to taxonomists for standard genome sequencing and annotation.</title>
        <authorList>
            <consortium name="The Broad Institute Genomics Platform"/>
            <consortium name="The Broad Institute Genome Sequencing Center for Infectious Disease"/>
            <person name="Wu L."/>
            <person name="Ma J."/>
        </authorList>
    </citation>
    <scope>NUCLEOTIDE SEQUENCE [LARGE SCALE GENOMIC DNA]</scope>
    <source>
        <strain evidence="7">JCM 16022</strain>
    </source>
</reference>
<evidence type="ECO:0000256" key="3">
    <source>
        <dbReference type="PROSITE-ProRule" id="PRU00169"/>
    </source>
</evidence>
<dbReference type="CDD" id="cd17535">
    <property type="entry name" value="REC_NarL-like"/>
    <property type="match status" value="1"/>
</dbReference>
<keyword evidence="1 3" id="KW-0597">Phosphoprotein</keyword>
<dbReference type="InterPro" id="IPR039420">
    <property type="entry name" value="WalR-like"/>
</dbReference>
<feature type="domain" description="HTH luxR-type" evidence="4">
    <location>
        <begin position="190"/>
        <end position="255"/>
    </location>
</feature>
<dbReference type="PROSITE" id="PS50110">
    <property type="entry name" value="RESPONSE_REGULATORY"/>
    <property type="match status" value="1"/>
</dbReference>
<accession>A0ABP5L956</accession>
<name>A0ABP5L956_9ACTN</name>
<dbReference type="PRINTS" id="PR00038">
    <property type="entry name" value="HTHLUXR"/>
</dbReference>
<dbReference type="Pfam" id="PF00072">
    <property type="entry name" value="Response_reg"/>
    <property type="match status" value="1"/>
</dbReference>
<sequence length="258" mass="27656">MDGSTVGPARLPSRPTDYPTMFPLIRAPWEKLPGSMWDRDRHHGDMGLRVLIADDHPVVRGGLRALIDTIDGLEVVGLAADGDAAVRETQLLRPDVVLMDVRMPGTDGVEATRRIRASVPEAAVLMLTMYDDDATVFTAMQAGARGYLLKGAEQDDIVTAIRAVIAGQVIFGPGVAARVLGYFAAPPAPRAEPFPELTDREREILDLLASGRRTAAIADALFLSPKTVSNHLTSIFAKLEVADRAAAIIRAREGGLGT</sequence>
<dbReference type="SMART" id="SM00421">
    <property type="entry name" value="HTH_LUXR"/>
    <property type="match status" value="1"/>
</dbReference>
<evidence type="ECO:0000313" key="6">
    <source>
        <dbReference type="EMBL" id="GAA2143649.1"/>
    </source>
</evidence>
<dbReference type="PROSITE" id="PS50043">
    <property type="entry name" value="HTH_LUXR_2"/>
    <property type="match status" value="1"/>
</dbReference>
<feature type="domain" description="Response regulatory" evidence="5">
    <location>
        <begin position="49"/>
        <end position="165"/>
    </location>
</feature>
<dbReference type="InterPro" id="IPR000792">
    <property type="entry name" value="Tscrpt_reg_LuxR_C"/>
</dbReference>
<dbReference type="PROSITE" id="PS00622">
    <property type="entry name" value="HTH_LUXR_1"/>
    <property type="match status" value="1"/>
</dbReference>
<dbReference type="Proteomes" id="UP001501771">
    <property type="component" value="Unassembled WGS sequence"/>
</dbReference>
<dbReference type="CDD" id="cd06170">
    <property type="entry name" value="LuxR_C_like"/>
    <property type="match status" value="1"/>
</dbReference>
<evidence type="ECO:0000313" key="7">
    <source>
        <dbReference type="Proteomes" id="UP001501771"/>
    </source>
</evidence>
<dbReference type="InterPro" id="IPR016032">
    <property type="entry name" value="Sig_transdc_resp-reg_C-effctor"/>
</dbReference>
<dbReference type="Pfam" id="PF00196">
    <property type="entry name" value="GerE"/>
    <property type="match status" value="1"/>
</dbReference>
<proteinExistence type="predicted"/>
<evidence type="ECO:0000259" key="4">
    <source>
        <dbReference type="PROSITE" id="PS50043"/>
    </source>
</evidence>
<evidence type="ECO:0000256" key="1">
    <source>
        <dbReference type="ARBA" id="ARBA00022553"/>
    </source>
</evidence>
<dbReference type="PANTHER" id="PTHR43214">
    <property type="entry name" value="TWO-COMPONENT RESPONSE REGULATOR"/>
    <property type="match status" value="1"/>
</dbReference>
<dbReference type="Gene3D" id="3.40.50.2300">
    <property type="match status" value="1"/>
</dbReference>
<organism evidence="6 7">
    <name type="scientific">Nocardioides koreensis</name>
    <dbReference type="NCBI Taxonomy" id="433651"/>
    <lineage>
        <taxon>Bacteria</taxon>
        <taxon>Bacillati</taxon>
        <taxon>Actinomycetota</taxon>
        <taxon>Actinomycetes</taxon>
        <taxon>Propionibacteriales</taxon>
        <taxon>Nocardioidaceae</taxon>
        <taxon>Nocardioides</taxon>
    </lineage>
</organism>
<evidence type="ECO:0000259" key="5">
    <source>
        <dbReference type="PROSITE" id="PS50110"/>
    </source>
</evidence>
<dbReference type="SUPFAM" id="SSF46894">
    <property type="entry name" value="C-terminal effector domain of the bipartite response regulators"/>
    <property type="match status" value="1"/>
</dbReference>
<dbReference type="SUPFAM" id="SSF52172">
    <property type="entry name" value="CheY-like"/>
    <property type="match status" value="1"/>
</dbReference>
<dbReference type="PANTHER" id="PTHR43214:SF43">
    <property type="entry name" value="TWO-COMPONENT RESPONSE REGULATOR"/>
    <property type="match status" value="1"/>
</dbReference>
<protein>
    <submittedName>
        <fullName evidence="6">Response regulator transcription factor</fullName>
    </submittedName>
</protein>
<evidence type="ECO:0000256" key="2">
    <source>
        <dbReference type="ARBA" id="ARBA00023125"/>
    </source>
</evidence>
<dbReference type="InterPro" id="IPR011006">
    <property type="entry name" value="CheY-like_superfamily"/>
</dbReference>
<dbReference type="InterPro" id="IPR001789">
    <property type="entry name" value="Sig_transdc_resp-reg_receiver"/>
</dbReference>
<dbReference type="SMART" id="SM00448">
    <property type="entry name" value="REC"/>
    <property type="match status" value="1"/>
</dbReference>
<gene>
    <name evidence="6" type="ORF">GCM10009844_16260</name>
</gene>
<comment type="caution">
    <text evidence="6">The sequence shown here is derived from an EMBL/GenBank/DDBJ whole genome shotgun (WGS) entry which is preliminary data.</text>
</comment>